<dbReference type="PATRIC" id="fig|265726.11.peg.490"/>
<keyword evidence="3" id="KW-1185">Reference proteome</keyword>
<dbReference type="OrthoDB" id="5609147at2"/>
<comment type="caution">
    <text evidence="2">The sequence shown here is derived from an EMBL/GenBank/DDBJ whole genome shotgun (WGS) entry which is preliminary data.</text>
</comment>
<reference evidence="2 3" key="1">
    <citation type="submission" date="2014-12" db="EMBL/GenBank/DDBJ databases">
        <title>Mercury Reductase activity and rhizosphere competence traits in the genome of root associated Photobacterium halotolerans MELD1.</title>
        <authorList>
            <person name="Mathew D.C."/>
            <person name="Huang C.-C."/>
        </authorList>
    </citation>
    <scope>NUCLEOTIDE SEQUENCE [LARGE SCALE GENOMIC DNA]</scope>
    <source>
        <strain evidence="2 3">MELD1</strain>
    </source>
</reference>
<comment type="function">
    <text evidence="1">Part of the beta sliding clamp loading complex, which hydrolyzes ATP to load the beta clamp onto primed DNA to form the DNA replication pre-initiation complex. DNA polymerase III is a complex, multichain enzyme responsible for most of the replicative synthesis in bacteria. This DNA polymerase also exhibits 3' to 5' exonuclease activity.</text>
</comment>
<dbReference type="Proteomes" id="UP000033633">
    <property type="component" value="Unassembled WGS sequence"/>
</dbReference>
<dbReference type="InterPro" id="IPR004615">
    <property type="entry name" value="DNA_pol_III_psi"/>
</dbReference>
<keyword evidence="1" id="KW-0548">Nucleotidyltransferase</keyword>
<dbReference type="Gene3D" id="3.40.50.10220">
    <property type="entry name" value="DNA polymerase III, psi subunit"/>
    <property type="match status" value="1"/>
</dbReference>
<dbReference type="RefSeq" id="WP_046219156.1">
    <property type="nucleotide sequence ID" value="NZ_JWYV01000001.1"/>
</dbReference>
<proteinExistence type="predicted"/>
<dbReference type="GO" id="GO:0003887">
    <property type="term" value="F:DNA-directed DNA polymerase activity"/>
    <property type="evidence" value="ECO:0007669"/>
    <property type="project" value="UniProtKB-KW"/>
</dbReference>
<dbReference type="SUPFAM" id="SSF102220">
    <property type="entry name" value="DNA polymerase III psi subunit"/>
    <property type="match status" value="1"/>
</dbReference>
<dbReference type="Pfam" id="PF03603">
    <property type="entry name" value="DNA_III_psi"/>
    <property type="match status" value="1"/>
</dbReference>
<protein>
    <recommendedName>
        <fullName evidence="1">DNA polymerase III subunit psi</fullName>
    </recommendedName>
</protein>
<dbReference type="InterPro" id="IPR036654">
    <property type="entry name" value="DNA_pol_III_psi_sf"/>
</dbReference>
<evidence type="ECO:0000313" key="3">
    <source>
        <dbReference type="Proteomes" id="UP000033633"/>
    </source>
</evidence>
<gene>
    <name evidence="2" type="ORF">KY46_02260</name>
</gene>
<keyword evidence="1" id="KW-0239">DNA-directed DNA polymerase</keyword>
<dbReference type="AlphaFoldDB" id="A0A0F5VK07"/>
<keyword evidence="1" id="KW-0808">Transferase</keyword>
<name>A0A0F5VK07_9GAMM</name>
<organism evidence="2 3">
    <name type="scientific">Photobacterium halotolerans</name>
    <dbReference type="NCBI Taxonomy" id="265726"/>
    <lineage>
        <taxon>Bacteria</taxon>
        <taxon>Pseudomonadati</taxon>
        <taxon>Pseudomonadota</taxon>
        <taxon>Gammaproteobacteria</taxon>
        <taxon>Vibrionales</taxon>
        <taxon>Vibrionaceae</taxon>
        <taxon>Photobacterium</taxon>
    </lineage>
</organism>
<evidence type="ECO:0000256" key="1">
    <source>
        <dbReference type="PIRNR" id="PIRNR029225"/>
    </source>
</evidence>
<keyword evidence="1" id="KW-0235">DNA replication</keyword>
<evidence type="ECO:0000313" key="2">
    <source>
        <dbReference type="EMBL" id="KKD01810.1"/>
    </source>
</evidence>
<dbReference type="STRING" id="265726.KY46_02260"/>
<sequence>MQQRDMQLLQEMGLTHWQIRKPECFPAWAQSVIDLPDSCQLLLVTPDEMDEHDAWLFGNILRSMKLSPEQALTLPPHALSELGEHHLTWCWFAGCQGVEPSDCQILHSASLRQMHDHPASKKALWQQICAFND</sequence>
<dbReference type="EMBL" id="JWYV01000001">
    <property type="protein sequence ID" value="KKD01810.1"/>
    <property type="molecule type" value="Genomic_DNA"/>
</dbReference>
<dbReference type="GO" id="GO:0006260">
    <property type="term" value="P:DNA replication"/>
    <property type="evidence" value="ECO:0007669"/>
    <property type="project" value="UniProtKB-KW"/>
</dbReference>
<dbReference type="PIRSF" id="PIRSF029225">
    <property type="entry name" value="DNA_pol_III_psi"/>
    <property type="match status" value="1"/>
</dbReference>
<dbReference type="GO" id="GO:0008408">
    <property type="term" value="F:3'-5' exonuclease activity"/>
    <property type="evidence" value="ECO:0007669"/>
    <property type="project" value="InterPro"/>
</dbReference>
<accession>A0A0F5VK07</accession>